<dbReference type="Gene3D" id="2.170.130.10">
    <property type="entry name" value="TonB-dependent receptor, plug domain"/>
    <property type="match status" value="1"/>
</dbReference>
<dbReference type="InterPro" id="IPR041700">
    <property type="entry name" value="OMP_b-brl_3"/>
</dbReference>
<proteinExistence type="predicted"/>
<evidence type="ECO:0000256" key="4">
    <source>
        <dbReference type="SAM" id="MobiDB-lite"/>
    </source>
</evidence>
<reference evidence="8 9" key="1">
    <citation type="submission" date="2016-08" db="EMBL/GenBank/DDBJ databases">
        <authorList>
            <person name="Seilhamer J.J."/>
        </authorList>
    </citation>
    <scope>NUCLEOTIDE SEQUENCE [LARGE SCALE GENOMIC DNA]</scope>
    <source>
        <strain evidence="8">M3/6</strain>
    </source>
</reference>
<evidence type="ECO:0000313" key="9">
    <source>
        <dbReference type="Proteomes" id="UP000187464"/>
    </source>
</evidence>
<feature type="domain" description="TonB-dependent receptor plug" evidence="6">
    <location>
        <begin position="134"/>
        <end position="222"/>
    </location>
</feature>
<feature type="compositionally biased region" description="Gly residues" evidence="4">
    <location>
        <begin position="810"/>
        <end position="823"/>
    </location>
</feature>
<dbReference type="Pfam" id="PF13715">
    <property type="entry name" value="CarbopepD_reg_2"/>
    <property type="match status" value="1"/>
</dbReference>
<dbReference type="Proteomes" id="UP000187464">
    <property type="component" value="Chromosome I"/>
</dbReference>
<dbReference type="Gene3D" id="2.40.170.20">
    <property type="entry name" value="TonB-dependent receptor, beta-barrel domain"/>
    <property type="match status" value="1"/>
</dbReference>
<sequence>MRQTFILLLSVLFSTTLWAESVTVRGKLVSASDQNGLPYATISVAREVAPAAAIKKLATQENGTFSTALDPGKYIFTFYFVGMDQLEKPVEIGASQKSVDMGEIKMTESSTELDEISVTAQAPLVKVEIDKLTYNAKDDPESSTSSVLDLLRKVPLVTVDGEDEIQLKGSTNFKIYLNGKPSNMISSNPSQVLKSMPANSVKDVEVITDPGAKYDAEGIGGIINIVTDKRADDGYSGSVGANGDTFGGYGGNAYLATKYGKVGFTGNAGYYNFRRPASESSFFREETDPANTLSLDGTNKGKGGGLYLSGALSYEPDTLNLFNLSVSRFGGEYNSIGAQSAISRGVRPHSYDTRTNSTSQYGGMNLSADYQRNFKRKGEMLTVSYRFERNPNDSEYESEYNNVIDDQNTFHFPDGYKQKSVNNAGGNEHTGQVDYVNPLNGKHSIEAGLKYIFRDNSSEGDHTFFDVVDKVWKPDLTRKNDLDHQQNITSAYAGYGYKTGKVGMKVGLRAEHTQQDIHFMNMAQDTIIKTNFFDLVPSATISYQLGMTRTLRGGYNMRISRPGIWVLNPYVNDIDPNNISYGNPNLDAEQQHNFNINYGSFSQKLNFNATVSYSFAQNAVTSYSFIRDGVTHSTYDNIGRNHTVGTNVYVSWTPTQMIRTYLNGGINYTDIQSTENSELRNSGFSGRAFGGLTFTFPKDLRVGVNGGVFTSRVQLQTKQSPFYHYNFNVMKSLLNKKLDVSLYAQSLFSKYREFSSTTTGDGFTQKNKFLNPMRSINLSVTYRFGDLKSSMKRVQRTISNDDVMQNQDGGSQGGGTPAQGGSQ</sequence>
<keyword evidence="5" id="KW-0732">Signal</keyword>
<dbReference type="KEGG" id="psac:PSM36_2659"/>
<dbReference type="Pfam" id="PF07715">
    <property type="entry name" value="Plug"/>
    <property type="match status" value="1"/>
</dbReference>
<keyword evidence="9" id="KW-1185">Reference proteome</keyword>
<comment type="subcellular location">
    <subcellularLocation>
        <location evidence="1">Cell outer membrane</location>
    </subcellularLocation>
</comment>
<dbReference type="Gene3D" id="2.60.40.1120">
    <property type="entry name" value="Carboxypeptidase-like, regulatory domain"/>
    <property type="match status" value="1"/>
</dbReference>
<dbReference type="InterPro" id="IPR037066">
    <property type="entry name" value="Plug_dom_sf"/>
</dbReference>
<evidence type="ECO:0000313" key="8">
    <source>
        <dbReference type="EMBL" id="SCD21455.1"/>
    </source>
</evidence>
<evidence type="ECO:0000256" key="2">
    <source>
        <dbReference type="ARBA" id="ARBA00023136"/>
    </source>
</evidence>
<dbReference type="InterPro" id="IPR008969">
    <property type="entry name" value="CarboxyPept-like_regulatory"/>
</dbReference>
<dbReference type="SUPFAM" id="SSF56935">
    <property type="entry name" value="Porins"/>
    <property type="match status" value="1"/>
</dbReference>
<evidence type="ECO:0000259" key="6">
    <source>
        <dbReference type="Pfam" id="PF07715"/>
    </source>
</evidence>
<dbReference type="Pfam" id="PF14905">
    <property type="entry name" value="OMP_b-brl_3"/>
    <property type="match status" value="1"/>
</dbReference>
<keyword evidence="2" id="KW-0472">Membrane</keyword>
<feature type="region of interest" description="Disordered" evidence="4">
    <location>
        <begin position="800"/>
        <end position="823"/>
    </location>
</feature>
<name>A0A1R3TBU1_9BACT</name>
<evidence type="ECO:0000256" key="3">
    <source>
        <dbReference type="ARBA" id="ARBA00023237"/>
    </source>
</evidence>
<protein>
    <submittedName>
        <fullName evidence="8">Outer membrane protein beta-barrel family</fullName>
    </submittedName>
</protein>
<dbReference type="PANTHER" id="PTHR40980:SF4">
    <property type="entry name" value="TONB-DEPENDENT RECEPTOR-LIKE BETA-BARREL DOMAIN-CONTAINING PROTEIN"/>
    <property type="match status" value="1"/>
</dbReference>
<feature type="chain" id="PRO_5011983405" evidence="5">
    <location>
        <begin position="20"/>
        <end position="823"/>
    </location>
</feature>
<dbReference type="SUPFAM" id="SSF49464">
    <property type="entry name" value="Carboxypeptidase regulatory domain-like"/>
    <property type="match status" value="1"/>
</dbReference>
<dbReference type="InterPro" id="IPR012910">
    <property type="entry name" value="Plug_dom"/>
</dbReference>
<organism evidence="8 9">
    <name type="scientific">Proteiniphilum saccharofermentans</name>
    <dbReference type="NCBI Taxonomy" id="1642647"/>
    <lineage>
        <taxon>Bacteria</taxon>
        <taxon>Pseudomonadati</taxon>
        <taxon>Bacteroidota</taxon>
        <taxon>Bacteroidia</taxon>
        <taxon>Bacteroidales</taxon>
        <taxon>Dysgonomonadaceae</taxon>
        <taxon>Proteiniphilum</taxon>
    </lineage>
</organism>
<dbReference type="STRING" id="1642647.PSM36_2659"/>
<dbReference type="InterPro" id="IPR036942">
    <property type="entry name" value="Beta-barrel_TonB_sf"/>
</dbReference>
<dbReference type="EMBL" id="LT605205">
    <property type="protein sequence ID" value="SCD21455.1"/>
    <property type="molecule type" value="Genomic_DNA"/>
</dbReference>
<evidence type="ECO:0000259" key="7">
    <source>
        <dbReference type="Pfam" id="PF14905"/>
    </source>
</evidence>
<dbReference type="AlphaFoldDB" id="A0A1R3TBU1"/>
<gene>
    <name evidence="8" type="ORF">PSM36_2659</name>
</gene>
<dbReference type="GO" id="GO:0009279">
    <property type="term" value="C:cell outer membrane"/>
    <property type="evidence" value="ECO:0007669"/>
    <property type="project" value="UniProtKB-SubCell"/>
</dbReference>
<accession>A0A1R3TBU1</accession>
<dbReference type="PANTHER" id="PTHR40980">
    <property type="entry name" value="PLUG DOMAIN-CONTAINING PROTEIN"/>
    <property type="match status" value="1"/>
</dbReference>
<feature type="signal peptide" evidence="5">
    <location>
        <begin position="1"/>
        <end position="19"/>
    </location>
</feature>
<evidence type="ECO:0000256" key="5">
    <source>
        <dbReference type="SAM" id="SignalP"/>
    </source>
</evidence>
<keyword evidence="3" id="KW-0998">Cell outer membrane</keyword>
<evidence type="ECO:0000256" key="1">
    <source>
        <dbReference type="ARBA" id="ARBA00004442"/>
    </source>
</evidence>
<dbReference type="RefSeq" id="WP_076931302.1">
    <property type="nucleotide sequence ID" value="NZ_LT605205.1"/>
</dbReference>
<feature type="domain" description="Outer membrane protein beta-barrel" evidence="7">
    <location>
        <begin position="372"/>
        <end position="782"/>
    </location>
</feature>